<dbReference type="AlphaFoldDB" id="A0A4U8TCB3"/>
<organism evidence="1 2">
    <name type="scientific">Helicobacter jaachi</name>
    <dbReference type="NCBI Taxonomy" id="1677920"/>
    <lineage>
        <taxon>Bacteria</taxon>
        <taxon>Pseudomonadati</taxon>
        <taxon>Campylobacterota</taxon>
        <taxon>Epsilonproteobacteria</taxon>
        <taxon>Campylobacterales</taxon>
        <taxon>Helicobacteraceae</taxon>
        <taxon>Helicobacter</taxon>
    </lineage>
</organism>
<name>A0A4U8TCB3_9HELI</name>
<dbReference type="RefSeq" id="WP_034353744.1">
    <property type="nucleotide sequence ID" value="NZ_JRPR02000001.1"/>
</dbReference>
<comment type="caution">
    <text evidence="1">The sequence shown here is derived from an EMBL/GenBank/DDBJ whole genome shotgun (WGS) entry which is preliminary data.</text>
</comment>
<sequence>MKKLIALILGIGALIAIALGIFVSSKTKEMKSQMEQTLNKQMENITSKVAAITSWEPFVCEGILQVGCYSKQIVVNIDDYANFILRGVGFDINSLDEHSLQALLNVKEMKLETQEPEAQEDKQAYEQIMNVVQSFIPQNAACDVALNQSDDQLIEQVHCNIKASNADYEVQNEETYQRSQFSTQNIAQILEEFYAKIMLQDTFNAGDGAVDSVDDMGYKYAINKSMIKTRDRGFSNDLYKYFELTSALQGMPADRETYAQYAKQINTLFTIGASLMLNGDFYQDALIKFGDALESYMLGNTHELGFLFSHKKDRELQFVSPEVFMEDPNISHFFENYELEVISN</sequence>
<gene>
    <name evidence="1" type="ORF">LS71_002190</name>
</gene>
<proteinExistence type="predicted"/>
<keyword evidence="2" id="KW-1185">Reference proteome</keyword>
<protein>
    <submittedName>
        <fullName evidence="1">Uncharacterized protein</fullName>
    </submittedName>
</protein>
<dbReference type="STRING" id="1677920.LS71_03560"/>
<dbReference type="OrthoDB" id="5321042at2"/>
<evidence type="ECO:0000313" key="2">
    <source>
        <dbReference type="Proteomes" id="UP000029733"/>
    </source>
</evidence>
<evidence type="ECO:0000313" key="1">
    <source>
        <dbReference type="EMBL" id="TLD97579.1"/>
    </source>
</evidence>
<reference evidence="1 2" key="1">
    <citation type="journal article" date="2014" name="Genome Announc.">
        <title>Draft genome sequences of eight enterohepatic helicobacter species isolated from both laboratory and wild rodents.</title>
        <authorList>
            <person name="Sheh A."/>
            <person name="Shen Z."/>
            <person name="Fox J.G."/>
        </authorList>
    </citation>
    <scope>NUCLEOTIDE SEQUENCE [LARGE SCALE GENOMIC DNA]</scope>
    <source>
        <strain evidence="1 2">MIT 09-6949</strain>
    </source>
</reference>
<dbReference type="Proteomes" id="UP000029733">
    <property type="component" value="Unassembled WGS sequence"/>
</dbReference>
<dbReference type="EMBL" id="JRPR02000001">
    <property type="protein sequence ID" value="TLD97579.1"/>
    <property type="molecule type" value="Genomic_DNA"/>
</dbReference>
<accession>A0A4U8TCB3</accession>